<evidence type="ECO:0000313" key="7">
    <source>
        <dbReference type="Proteomes" id="UP000694865"/>
    </source>
</evidence>
<evidence type="ECO:0000256" key="5">
    <source>
        <dbReference type="ARBA" id="ARBA00031954"/>
    </source>
</evidence>
<name>A0ABM0H1V5_SACKO</name>
<proteinExistence type="inferred from homology"/>
<accession>A0ABM0H1V5</accession>
<evidence type="ECO:0000256" key="3">
    <source>
        <dbReference type="ARBA" id="ARBA00019690"/>
    </source>
</evidence>
<sequence length="210" mass="23531">MGVTCVCQWPVPDNKSVQQVVDMIAKRVELLGSNKSGTFCVDCETYQSSPMMMLQKTVHIIHNSEQPMTSYAVMEGPGSAANCLVADTMFDQIMQRLKGFYMPKKTPKVESKGQHYELGDFNVKIGTVTLGGHAKGILLEIEYTPCVVVLDCWNLLTEFMQGFMASHTPSLPSYLANRQDANYTPMDTIMQYLDHFNTFTGRKVVQQPAR</sequence>
<gene>
    <name evidence="8" type="primary">LOC100370391</name>
    <name evidence="6" type="synonym">MED20</name>
</gene>
<comment type="function">
    <text evidence="6">Component of the Mediator complex, a coactivator involved in the regulated transcription of nearly all RNA polymerase II-dependent genes. Mediator functions as a bridge to convey information from gene-specific regulatory proteins to the basal RNA polymerase II transcription machinery. Mediator is recruited to promoters by direct interactions with regulatory proteins and serves as a scaffold for the assembly of a functional preinitiation complex with RNA polymerase II and the general transcription factors.</text>
</comment>
<evidence type="ECO:0000256" key="2">
    <source>
        <dbReference type="ARBA" id="ARBA00010743"/>
    </source>
</evidence>
<evidence type="ECO:0000313" key="8">
    <source>
        <dbReference type="RefSeq" id="XP_002742364.1"/>
    </source>
</evidence>
<dbReference type="Pfam" id="PF08612">
    <property type="entry name" value="Med20"/>
    <property type="match status" value="1"/>
</dbReference>
<dbReference type="PANTHER" id="PTHR12465">
    <property type="entry name" value="UBIQUITIN SPECIFIC PROTEASE HOMOLOG 49"/>
    <property type="match status" value="1"/>
</dbReference>
<comment type="subunit">
    <text evidence="6">Component of the Mediator complex.</text>
</comment>
<dbReference type="InterPro" id="IPR013921">
    <property type="entry name" value="Mediator_Med20"/>
</dbReference>
<keyword evidence="6" id="KW-0804">Transcription</keyword>
<protein>
    <recommendedName>
        <fullName evidence="3 6">Mediator of RNA polymerase II transcription subunit 20</fullName>
    </recommendedName>
    <alternativeName>
        <fullName evidence="5 6">Mediator complex subunit 20</fullName>
    </alternativeName>
</protein>
<dbReference type="Proteomes" id="UP000694865">
    <property type="component" value="Unplaced"/>
</dbReference>
<comment type="similarity">
    <text evidence="2 6">Belongs to the Mediator complex subunit 20 family.</text>
</comment>
<evidence type="ECO:0000256" key="4">
    <source>
        <dbReference type="ARBA" id="ARBA00023242"/>
    </source>
</evidence>
<comment type="subcellular location">
    <subcellularLocation>
        <location evidence="1 6">Nucleus</location>
    </subcellularLocation>
</comment>
<evidence type="ECO:0000256" key="6">
    <source>
        <dbReference type="RuleBase" id="RU364152"/>
    </source>
</evidence>
<keyword evidence="7" id="KW-1185">Reference proteome</keyword>
<reference evidence="8" key="1">
    <citation type="submission" date="2025-08" db="UniProtKB">
        <authorList>
            <consortium name="RefSeq"/>
        </authorList>
    </citation>
    <scope>IDENTIFICATION</scope>
    <source>
        <tissue evidence="8">Testes</tissue>
    </source>
</reference>
<keyword evidence="6" id="KW-0010">Activator</keyword>
<keyword evidence="6" id="KW-0805">Transcription regulation</keyword>
<keyword evidence="4 6" id="KW-0539">Nucleus</keyword>
<dbReference type="GeneID" id="100370391"/>
<organism evidence="7 8">
    <name type="scientific">Saccoglossus kowalevskii</name>
    <name type="common">Acorn worm</name>
    <dbReference type="NCBI Taxonomy" id="10224"/>
    <lineage>
        <taxon>Eukaryota</taxon>
        <taxon>Metazoa</taxon>
        <taxon>Hemichordata</taxon>
        <taxon>Enteropneusta</taxon>
        <taxon>Harrimaniidae</taxon>
        <taxon>Saccoglossus</taxon>
    </lineage>
</organism>
<evidence type="ECO:0000256" key="1">
    <source>
        <dbReference type="ARBA" id="ARBA00004123"/>
    </source>
</evidence>
<dbReference type="RefSeq" id="XP_002742364.1">
    <property type="nucleotide sequence ID" value="XM_002742318.2"/>
</dbReference>
<dbReference type="PANTHER" id="PTHR12465:SF0">
    <property type="entry name" value="MEDIATOR OF RNA POLYMERASE II TRANSCRIPTION SUBUNIT 20"/>
    <property type="match status" value="1"/>
</dbReference>